<dbReference type="InterPro" id="IPR002885">
    <property type="entry name" value="PPR_rpt"/>
</dbReference>
<protein>
    <recommendedName>
        <fullName evidence="5">Pentatricopeptide repeat-containing protein At1g64310</fullName>
    </recommendedName>
</protein>
<dbReference type="Pfam" id="PF13041">
    <property type="entry name" value="PPR_2"/>
    <property type="match status" value="3"/>
</dbReference>
<feature type="repeat" description="PPR" evidence="2">
    <location>
        <begin position="274"/>
        <end position="308"/>
    </location>
</feature>
<dbReference type="Gene3D" id="1.25.40.10">
    <property type="entry name" value="Tetratricopeptide repeat domain"/>
    <property type="match status" value="4"/>
</dbReference>
<name>A0AAV2CZQ3_9ROSI</name>
<dbReference type="SUPFAM" id="SSF48452">
    <property type="entry name" value="TPR-like"/>
    <property type="match status" value="1"/>
</dbReference>
<keyword evidence="1" id="KW-0677">Repeat</keyword>
<dbReference type="PANTHER" id="PTHR47926:SF347">
    <property type="entry name" value="PENTATRICOPEPTIDE REPEAT-CONTAINING PROTEIN"/>
    <property type="match status" value="1"/>
</dbReference>
<feature type="repeat" description="PPR" evidence="2">
    <location>
        <begin position="71"/>
        <end position="105"/>
    </location>
</feature>
<dbReference type="EMBL" id="OZ034814">
    <property type="protein sequence ID" value="CAL1362207.1"/>
    <property type="molecule type" value="Genomic_DNA"/>
</dbReference>
<dbReference type="Pfam" id="PF01535">
    <property type="entry name" value="PPR"/>
    <property type="match status" value="3"/>
</dbReference>
<dbReference type="NCBIfam" id="TIGR00756">
    <property type="entry name" value="PPR"/>
    <property type="match status" value="5"/>
</dbReference>
<dbReference type="InterPro" id="IPR011990">
    <property type="entry name" value="TPR-like_helical_dom_sf"/>
</dbReference>
<evidence type="ECO:0000256" key="2">
    <source>
        <dbReference type="PROSITE-ProRule" id="PRU00708"/>
    </source>
</evidence>
<proteinExistence type="predicted"/>
<sequence>MCTMLIRFKSLLSELSQTHQASARTKQLHAYITRAHLFLDPFFATKIVRLYAGNGDLQSARHLFDKSPQRSVFLWNSMIRAYAQAHKFEDALSLYRNMLRNGGTQPDNFTYACILRAFHENFDEDGLRIVHGEVIVSGLEMDSVTCSALVTAYSKLGLVGEAIKVFYGMLAPDLVLWNVMISGYCYAGFWNKGLQLFREMRQNGEQPDGYTFIGLISGLLDSSLLGIGQGIHGMCLKSGFDCHAHLSSALVTMYSRFKIMNSAYAVFTNLYQPDFITWSSLITGYVQCGDYEKALTHCRNLNAQGKKLDPILIASLLVAAARSANILAGTQIHGYVVRHGLQSDVMVSSSLIDMYSKCGFLTLGIQLFRSISNRSITSYNTVISCYGLHGLASQAFKLFEEILKNGLQPDESTFSALLCACCHAGLVTHGREIFKTMQDEFSIQPRTEHCVHYVKILGMAGYLDEAYNFIWSLGQPVVDSGIWGALLSCCDANGDSELAEVVAQHLLGNEPRNGAYRVMLSNVYASDGKWEDVRQLRDGMSNAGVIKNPALSMVAV</sequence>
<evidence type="ECO:0000256" key="1">
    <source>
        <dbReference type="ARBA" id="ARBA00022737"/>
    </source>
</evidence>
<dbReference type="Proteomes" id="UP001497516">
    <property type="component" value="Chromosome 10"/>
</dbReference>
<evidence type="ECO:0000313" key="3">
    <source>
        <dbReference type="EMBL" id="CAL1362207.1"/>
    </source>
</evidence>
<accession>A0AAV2CZQ3</accession>
<feature type="repeat" description="PPR" evidence="2">
    <location>
        <begin position="173"/>
        <end position="207"/>
    </location>
</feature>
<keyword evidence="4" id="KW-1185">Reference proteome</keyword>
<dbReference type="Pfam" id="PF20431">
    <property type="entry name" value="E_motif"/>
    <property type="match status" value="1"/>
</dbReference>
<organism evidence="3 4">
    <name type="scientific">Linum trigynum</name>
    <dbReference type="NCBI Taxonomy" id="586398"/>
    <lineage>
        <taxon>Eukaryota</taxon>
        <taxon>Viridiplantae</taxon>
        <taxon>Streptophyta</taxon>
        <taxon>Embryophyta</taxon>
        <taxon>Tracheophyta</taxon>
        <taxon>Spermatophyta</taxon>
        <taxon>Magnoliopsida</taxon>
        <taxon>eudicotyledons</taxon>
        <taxon>Gunneridae</taxon>
        <taxon>Pentapetalae</taxon>
        <taxon>rosids</taxon>
        <taxon>fabids</taxon>
        <taxon>Malpighiales</taxon>
        <taxon>Linaceae</taxon>
        <taxon>Linum</taxon>
    </lineage>
</organism>
<feature type="repeat" description="PPR" evidence="2">
    <location>
        <begin position="410"/>
        <end position="440"/>
    </location>
</feature>
<dbReference type="FunFam" id="1.25.40.10:FF:000090">
    <property type="entry name" value="Pentatricopeptide repeat-containing protein, chloroplastic"/>
    <property type="match status" value="1"/>
</dbReference>
<evidence type="ECO:0000313" key="4">
    <source>
        <dbReference type="Proteomes" id="UP001497516"/>
    </source>
</evidence>
<reference evidence="3 4" key="1">
    <citation type="submission" date="2024-04" db="EMBL/GenBank/DDBJ databases">
        <authorList>
            <person name="Fracassetti M."/>
        </authorList>
    </citation>
    <scope>NUCLEOTIDE SEQUENCE [LARGE SCALE GENOMIC DNA]</scope>
</reference>
<dbReference type="PROSITE" id="PS51375">
    <property type="entry name" value="PPR"/>
    <property type="match status" value="5"/>
</dbReference>
<evidence type="ECO:0008006" key="5">
    <source>
        <dbReference type="Google" id="ProtNLM"/>
    </source>
</evidence>
<feature type="repeat" description="PPR" evidence="2">
    <location>
        <begin position="375"/>
        <end position="409"/>
    </location>
</feature>
<dbReference type="InterPro" id="IPR046848">
    <property type="entry name" value="E_motif"/>
</dbReference>
<dbReference type="GO" id="GO:0003723">
    <property type="term" value="F:RNA binding"/>
    <property type="evidence" value="ECO:0007669"/>
    <property type="project" value="InterPro"/>
</dbReference>
<dbReference type="GO" id="GO:0009451">
    <property type="term" value="P:RNA modification"/>
    <property type="evidence" value="ECO:0007669"/>
    <property type="project" value="InterPro"/>
</dbReference>
<dbReference type="PANTHER" id="PTHR47926">
    <property type="entry name" value="PENTATRICOPEPTIDE REPEAT-CONTAINING PROTEIN"/>
    <property type="match status" value="1"/>
</dbReference>
<gene>
    <name evidence="3" type="ORF">LTRI10_LOCUS9351</name>
</gene>
<dbReference type="FunFam" id="1.25.40.10:FF:000351">
    <property type="entry name" value="Pentatricopeptide repeat-containing protein"/>
    <property type="match status" value="1"/>
</dbReference>
<dbReference type="AlphaFoldDB" id="A0AAV2CZQ3"/>
<dbReference type="InterPro" id="IPR046960">
    <property type="entry name" value="PPR_At4g14850-like_plant"/>
</dbReference>